<dbReference type="Gene3D" id="4.10.240.10">
    <property type="entry name" value="Zn(2)-C6 fungal-type DNA-binding domain"/>
    <property type="match status" value="1"/>
</dbReference>
<dbReference type="InterPro" id="IPR046347">
    <property type="entry name" value="bZIP_sf"/>
</dbReference>
<dbReference type="GO" id="GO:0071456">
    <property type="term" value="P:cellular response to hypoxia"/>
    <property type="evidence" value="ECO:0007669"/>
    <property type="project" value="UniProtKB-ARBA"/>
</dbReference>
<feature type="compositionally biased region" description="Basic and acidic residues" evidence="8">
    <location>
        <begin position="1053"/>
        <end position="1065"/>
    </location>
</feature>
<feature type="compositionally biased region" description="Polar residues" evidence="8">
    <location>
        <begin position="1071"/>
        <end position="1087"/>
    </location>
</feature>
<feature type="region of interest" description="Disordered" evidence="8">
    <location>
        <begin position="1052"/>
        <end position="1095"/>
    </location>
</feature>
<dbReference type="PANTHER" id="PTHR31944">
    <property type="entry name" value="HEME-RESPONSIVE ZINC FINGER TRANSCRIPTION FACTOR HAP1"/>
    <property type="match status" value="1"/>
</dbReference>
<keyword evidence="6" id="KW-0539">Nucleus</keyword>
<dbReference type="InterPro" id="IPR007219">
    <property type="entry name" value="XnlR_reg_dom"/>
</dbReference>
<dbReference type="Pfam" id="PF00172">
    <property type="entry name" value="Zn_clus"/>
    <property type="match status" value="1"/>
</dbReference>
<evidence type="ECO:0000256" key="3">
    <source>
        <dbReference type="ARBA" id="ARBA00023015"/>
    </source>
</evidence>
<feature type="coiled-coil region" evidence="7">
    <location>
        <begin position="59"/>
        <end position="86"/>
    </location>
</feature>
<proteinExistence type="predicted"/>
<dbReference type="GO" id="GO:0045892">
    <property type="term" value="P:negative regulation of DNA-templated transcription"/>
    <property type="evidence" value="ECO:0007669"/>
    <property type="project" value="UniProtKB-ARBA"/>
</dbReference>
<dbReference type="GO" id="GO:0001228">
    <property type="term" value="F:DNA-binding transcription activator activity, RNA polymerase II-specific"/>
    <property type="evidence" value="ECO:0007669"/>
    <property type="project" value="TreeGrafter"/>
</dbReference>
<dbReference type="EMBL" id="LT598453">
    <property type="protein sequence ID" value="SCV04894.1"/>
    <property type="molecule type" value="Genomic_DNA"/>
</dbReference>
<evidence type="ECO:0000256" key="8">
    <source>
        <dbReference type="SAM" id="MobiDB-lite"/>
    </source>
</evidence>
<sequence length="1235" mass="137261">MAERNKRNRNRVPLSCTICRKRKVKCDKSRPHCDQCVKTGVAHLCHYMEQTWAEEAEKELSKEAELKQLRERIKALEKTLSKMHAASSGTPESTSAALEEPMVLHEAQELDQEPKLGNTSKYDNDELDLTRQFDMLHLKNSGTVHLGATHWLAIMKGDPYLKLLWGHIFTMREKMSEWVMKKRNGLGVNGTGNRGSPSANGRCPVIHQSASSGCPVSGMTQSSLTGDNKEIMKCPVDHRAMLSATPSDNKISASRPGSATPTASSQASKESTPKCPFNQAPHPVRQPPKCPVAHKQTQGIQNLGRQSPSSDSQPITLPSFEKLTSKCPVIHDASPPPPIGLGPNPENKTQDQAIAELCKLLPPKRVIASILDKFFKYIYPVIPILDEQSFKHQTNQIVQVKDDGISLQLTKPSDCCTLGILIIILRLTWLSLPQNACSVDLGPQCGTFLVPKVTTSTVAQSREEQFLLNYETPAEAIQLVRKYLIRLDELTSFSNSNVNLTTVQFAIFYKLYLMCCTEKTVDTQLNTFTSTSQDNEAHQMLLSSIVQMAFSCGLHRDPDNFPQLTANTKGKVNKEAVSNAERLKHTWRKTWYVIVSLDVQQSTSLGSPRLLRNLRDFSDTKLPCTSKIDYVRDIKELVVVKNYTLFFQIDICIVAVLNHILNVSMAKTVRKFELDSLIEILKNICFGDGNVSEAITKLINRGLLFTTEGSVDQSFDEFYPLPSLDEVLSPLPPSDNEKDKKASHPHEMTTRALFFSKHLMLRMLLYLLNYILFTYYEPKGEADPGTRLLAKEYAQEALNYAMDGFRNCLLFFSNSKSNESGNASVFNHMEVLLAPYCLDIGHRALQFMVCLILRARCGPLTGMNESPIVNSGNNTSSSEDENESGAANVTRKEITAETTDLTRDIDLDVGDELAEILITRMVLFHKLTKQISVKYYYARRMMKSTGFFITLLKTPSGKTPTSDKSSKNSQNTSFKFHHPSIAKMTGFFKNVPSLVMSANGDQIKRCPVYQDAIGFLPATNLGTPGQRVLPEGSTQQLPPLFRAYQPITYTSNDLRRTSDVRDSDSKRRKLTTGSSRPVSPSEASIKNESWKMHSPPAPNFGTPQVLPPASPALKHEIPPLMQSIPTTSNSGNAERNGFLPFNGPQAGISPAAMSENSSSADYAPDFEDFLMQNSNFNGLMINPSSIVEAVGFDNYNRHDNGNNMGVTADFLPIDNSDIDGLCELPPANSGFPIWE</sequence>
<feature type="compositionally biased region" description="Polar residues" evidence="8">
    <location>
        <begin position="295"/>
        <end position="316"/>
    </location>
</feature>
<evidence type="ECO:0000256" key="1">
    <source>
        <dbReference type="ARBA" id="ARBA00022723"/>
    </source>
</evidence>
<organism evidence="10 11">
    <name type="scientific">Lachancea nothofagi CBS 11611</name>
    <dbReference type="NCBI Taxonomy" id="1266666"/>
    <lineage>
        <taxon>Eukaryota</taxon>
        <taxon>Fungi</taxon>
        <taxon>Dikarya</taxon>
        <taxon>Ascomycota</taxon>
        <taxon>Saccharomycotina</taxon>
        <taxon>Saccharomycetes</taxon>
        <taxon>Saccharomycetales</taxon>
        <taxon>Saccharomycetaceae</taxon>
        <taxon>Lachancea</taxon>
    </lineage>
</organism>
<dbReference type="SMART" id="SM00066">
    <property type="entry name" value="GAL4"/>
    <property type="match status" value="1"/>
</dbReference>
<keyword evidence="3" id="KW-0805">Transcription regulation</keyword>
<feature type="compositionally biased region" description="Polar residues" evidence="8">
    <location>
        <begin position="246"/>
        <end position="270"/>
    </location>
</feature>
<feature type="region of interest" description="Disordered" evidence="8">
    <location>
        <begin position="868"/>
        <end position="893"/>
    </location>
</feature>
<protein>
    <submittedName>
        <fullName evidence="10">LANO_0G13762g1_1</fullName>
    </submittedName>
</protein>
<evidence type="ECO:0000256" key="2">
    <source>
        <dbReference type="ARBA" id="ARBA00022833"/>
    </source>
</evidence>
<dbReference type="FunFam" id="4.10.240.10:FF:000014">
    <property type="entry name" value="HAP1p Zinc finger transcription factor"/>
    <property type="match status" value="1"/>
</dbReference>
<dbReference type="SUPFAM" id="SSF57701">
    <property type="entry name" value="Zn2/Cys6 DNA-binding domain"/>
    <property type="match status" value="1"/>
</dbReference>
<dbReference type="CDD" id="cd00067">
    <property type="entry name" value="GAL4"/>
    <property type="match status" value="1"/>
</dbReference>
<evidence type="ECO:0000256" key="5">
    <source>
        <dbReference type="ARBA" id="ARBA00023163"/>
    </source>
</evidence>
<dbReference type="GO" id="GO:0000978">
    <property type="term" value="F:RNA polymerase II cis-regulatory region sequence-specific DNA binding"/>
    <property type="evidence" value="ECO:0007669"/>
    <property type="project" value="TreeGrafter"/>
</dbReference>
<dbReference type="OrthoDB" id="4159781at2759"/>
<feature type="domain" description="Zn(2)-C6 fungal-type" evidence="9">
    <location>
        <begin position="15"/>
        <end position="47"/>
    </location>
</feature>
<dbReference type="Gene3D" id="1.20.5.170">
    <property type="match status" value="1"/>
</dbReference>
<dbReference type="GO" id="GO:0005634">
    <property type="term" value="C:nucleus"/>
    <property type="evidence" value="ECO:0007669"/>
    <property type="project" value="TreeGrafter"/>
</dbReference>
<keyword evidence="7" id="KW-0175">Coiled coil</keyword>
<evidence type="ECO:0000256" key="7">
    <source>
        <dbReference type="SAM" id="Coils"/>
    </source>
</evidence>
<dbReference type="SMART" id="SM00906">
    <property type="entry name" value="Fungal_trans"/>
    <property type="match status" value="1"/>
</dbReference>
<dbReference type="CDD" id="cd12148">
    <property type="entry name" value="fungal_TF_MHR"/>
    <property type="match status" value="1"/>
</dbReference>
<name>A0A1G4KKA2_9SACH</name>
<evidence type="ECO:0000313" key="11">
    <source>
        <dbReference type="Proteomes" id="UP000189911"/>
    </source>
</evidence>
<dbReference type="PROSITE" id="PS00463">
    <property type="entry name" value="ZN2_CY6_FUNGAL_1"/>
    <property type="match status" value="1"/>
</dbReference>
<reference evidence="11" key="1">
    <citation type="submission" date="2016-03" db="EMBL/GenBank/DDBJ databases">
        <authorList>
            <person name="Devillers Hugo."/>
        </authorList>
    </citation>
    <scope>NUCLEOTIDE SEQUENCE [LARGE SCALE GENOMIC DNA]</scope>
</reference>
<feature type="region of interest" description="Disordered" evidence="8">
    <location>
        <begin position="246"/>
        <end position="317"/>
    </location>
</feature>
<accession>A0A1G4KKA2</accession>
<dbReference type="GO" id="GO:0006351">
    <property type="term" value="P:DNA-templated transcription"/>
    <property type="evidence" value="ECO:0007669"/>
    <property type="project" value="InterPro"/>
</dbReference>
<dbReference type="InterPro" id="IPR001138">
    <property type="entry name" value="Zn2Cys6_DnaBD"/>
</dbReference>
<keyword evidence="4" id="KW-0238">DNA-binding</keyword>
<keyword evidence="2" id="KW-0862">Zinc</keyword>
<keyword evidence="1" id="KW-0479">Metal-binding</keyword>
<dbReference type="InterPro" id="IPR036864">
    <property type="entry name" value="Zn2-C6_fun-type_DNA-bd_sf"/>
</dbReference>
<dbReference type="PROSITE" id="PS50048">
    <property type="entry name" value="ZN2_CY6_FUNGAL_2"/>
    <property type="match status" value="1"/>
</dbReference>
<keyword evidence="11" id="KW-1185">Reference proteome</keyword>
<dbReference type="SUPFAM" id="SSF57959">
    <property type="entry name" value="Leucine zipper domain"/>
    <property type="match status" value="1"/>
</dbReference>
<evidence type="ECO:0000259" key="9">
    <source>
        <dbReference type="PROSITE" id="PS50048"/>
    </source>
</evidence>
<evidence type="ECO:0000256" key="6">
    <source>
        <dbReference type="ARBA" id="ARBA00023242"/>
    </source>
</evidence>
<keyword evidence="5" id="KW-0804">Transcription</keyword>
<dbReference type="Pfam" id="PF04082">
    <property type="entry name" value="Fungal_trans"/>
    <property type="match status" value="1"/>
</dbReference>
<dbReference type="GO" id="GO:0008270">
    <property type="term" value="F:zinc ion binding"/>
    <property type="evidence" value="ECO:0007669"/>
    <property type="project" value="InterPro"/>
</dbReference>
<evidence type="ECO:0000256" key="4">
    <source>
        <dbReference type="ARBA" id="ARBA00023125"/>
    </source>
</evidence>
<evidence type="ECO:0000313" key="10">
    <source>
        <dbReference type="EMBL" id="SCV04894.1"/>
    </source>
</evidence>
<dbReference type="Proteomes" id="UP000189911">
    <property type="component" value="Chromosome G"/>
</dbReference>
<gene>
    <name evidence="10" type="ORF">LANO_0G13762G</name>
</gene>
<dbReference type="AlphaFoldDB" id="A0A1G4KKA2"/>
<dbReference type="PANTHER" id="PTHR31944:SF131">
    <property type="entry name" value="HEME-RESPONSIVE ZINC FINGER TRANSCRIPTION FACTOR HAP1"/>
    <property type="match status" value="1"/>
</dbReference>
<dbReference type="InterPro" id="IPR051430">
    <property type="entry name" value="Fungal_TF_Env_Response"/>
</dbReference>